<proteinExistence type="predicted"/>
<evidence type="ECO:0000313" key="3">
    <source>
        <dbReference type="Proteomes" id="UP000324222"/>
    </source>
</evidence>
<dbReference type="AlphaFoldDB" id="A0A5B7H4X0"/>
<comment type="caution">
    <text evidence="2">The sequence shown here is derived from an EMBL/GenBank/DDBJ whole genome shotgun (WGS) entry which is preliminary data.</text>
</comment>
<protein>
    <submittedName>
        <fullName evidence="2">Uncharacterized protein</fullName>
    </submittedName>
</protein>
<feature type="region of interest" description="Disordered" evidence="1">
    <location>
        <begin position="29"/>
        <end position="59"/>
    </location>
</feature>
<organism evidence="2 3">
    <name type="scientific">Portunus trituberculatus</name>
    <name type="common">Swimming crab</name>
    <name type="synonym">Neptunus trituberculatus</name>
    <dbReference type="NCBI Taxonomy" id="210409"/>
    <lineage>
        <taxon>Eukaryota</taxon>
        <taxon>Metazoa</taxon>
        <taxon>Ecdysozoa</taxon>
        <taxon>Arthropoda</taxon>
        <taxon>Crustacea</taxon>
        <taxon>Multicrustacea</taxon>
        <taxon>Malacostraca</taxon>
        <taxon>Eumalacostraca</taxon>
        <taxon>Eucarida</taxon>
        <taxon>Decapoda</taxon>
        <taxon>Pleocyemata</taxon>
        <taxon>Brachyura</taxon>
        <taxon>Eubrachyura</taxon>
        <taxon>Portunoidea</taxon>
        <taxon>Portunidae</taxon>
        <taxon>Portuninae</taxon>
        <taxon>Portunus</taxon>
    </lineage>
</organism>
<sequence>MYQTEEPRVHYRFQDSKISYNIRCDSLEGGVGEKPLPQADGRVSTPADCQHGFDSSPPF</sequence>
<dbReference type="Proteomes" id="UP000324222">
    <property type="component" value="Unassembled WGS sequence"/>
</dbReference>
<gene>
    <name evidence="2" type="ORF">E2C01_060318</name>
</gene>
<reference evidence="2 3" key="1">
    <citation type="submission" date="2019-05" db="EMBL/GenBank/DDBJ databases">
        <title>Another draft genome of Portunus trituberculatus and its Hox gene families provides insights of decapod evolution.</title>
        <authorList>
            <person name="Jeong J.-H."/>
            <person name="Song I."/>
            <person name="Kim S."/>
            <person name="Choi T."/>
            <person name="Kim D."/>
            <person name="Ryu S."/>
            <person name="Kim W."/>
        </authorList>
    </citation>
    <scope>NUCLEOTIDE SEQUENCE [LARGE SCALE GENOMIC DNA]</scope>
    <source>
        <tissue evidence="2">Muscle</tissue>
    </source>
</reference>
<keyword evidence="3" id="KW-1185">Reference proteome</keyword>
<evidence type="ECO:0000313" key="2">
    <source>
        <dbReference type="EMBL" id="MPC66172.1"/>
    </source>
</evidence>
<dbReference type="EMBL" id="VSRR010024394">
    <property type="protein sequence ID" value="MPC66172.1"/>
    <property type="molecule type" value="Genomic_DNA"/>
</dbReference>
<name>A0A5B7H4X0_PORTR</name>
<evidence type="ECO:0000256" key="1">
    <source>
        <dbReference type="SAM" id="MobiDB-lite"/>
    </source>
</evidence>
<accession>A0A5B7H4X0</accession>